<comment type="caution">
    <text evidence="2">The sequence shown here is derived from an EMBL/GenBank/DDBJ whole genome shotgun (WGS) entry which is preliminary data.</text>
</comment>
<dbReference type="Proteomes" id="UP000177080">
    <property type="component" value="Unassembled WGS sequence"/>
</dbReference>
<gene>
    <name evidence="2" type="ORF">A2989_05350</name>
</gene>
<dbReference type="Pfam" id="PF01569">
    <property type="entry name" value="PAP2"/>
    <property type="match status" value="1"/>
</dbReference>
<name>A0A1F4ZE28_9BACT</name>
<accession>A0A1F4ZE28</accession>
<dbReference type="AlphaFoldDB" id="A0A1F4ZE28"/>
<dbReference type="InterPro" id="IPR036938">
    <property type="entry name" value="PAP2/HPO_sf"/>
</dbReference>
<dbReference type="InterPro" id="IPR000326">
    <property type="entry name" value="PAP2/HPO"/>
</dbReference>
<dbReference type="SUPFAM" id="SSF48317">
    <property type="entry name" value="Acid phosphatase/Vanadium-dependent haloperoxidase"/>
    <property type="match status" value="1"/>
</dbReference>
<proteinExistence type="predicted"/>
<dbReference type="EMBL" id="MEXN01000001">
    <property type="protein sequence ID" value="OGD04425.1"/>
    <property type="molecule type" value="Genomic_DNA"/>
</dbReference>
<reference evidence="2 3" key="1">
    <citation type="journal article" date="2016" name="Nat. Commun.">
        <title>Thousands of microbial genomes shed light on interconnected biogeochemical processes in an aquifer system.</title>
        <authorList>
            <person name="Anantharaman K."/>
            <person name="Brown C.T."/>
            <person name="Hug L.A."/>
            <person name="Sharon I."/>
            <person name="Castelle C.J."/>
            <person name="Probst A.J."/>
            <person name="Thomas B.C."/>
            <person name="Singh A."/>
            <person name="Wilkins M.J."/>
            <person name="Karaoz U."/>
            <person name="Brodie E.L."/>
            <person name="Williams K.H."/>
            <person name="Hubbard S.S."/>
            <person name="Banfield J.F."/>
        </authorList>
    </citation>
    <scope>NUCLEOTIDE SEQUENCE [LARGE SCALE GENOMIC DNA]</scope>
</reference>
<dbReference type="STRING" id="1797259.A2989_05350"/>
<feature type="domain" description="Phosphatidic acid phosphatase type 2/haloperoxidase" evidence="1">
    <location>
        <begin position="80"/>
        <end position="149"/>
    </location>
</feature>
<protein>
    <recommendedName>
        <fullName evidence="1">Phosphatidic acid phosphatase type 2/haloperoxidase domain-containing protein</fullName>
    </recommendedName>
</protein>
<evidence type="ECO:0000313" key="2">
    <source>
        <dbReference type="EMBL" id="OGD04425.1"/>
    </source>
</evidence>
<dbReference type="Gene3D" id="1.20.144.10">
    <property type="entry name" value="Phosphatidic acid phosphatase type 2/haloperoxidase"/>
    <property type="match status" value="1"/>
</dbReference>
<evidence type="ECO:0000313" key="3">
    <source>
        <dbReference type="Proteomes" id="UP000177080"/>
    </source>
</evidence>
<sequence>MICPNINHATIIIVSKNEICTIAHLIIPLAPLLPPQPPQIQILLVDSNTALIFWFLFPNGVHRPPLSDKNLFSKLLNFIYRHDHDTNGFPSSHVFSTLIASYFLARAFPHLTPQIISLAILIISGTLFTKQHYVTDIFGGFLWTALSISIST</sequence>
<organism evidence="2 3">
    <name type="scientific">Candidatus Amesbacteria bacterium RIFCSPLOWO2_01_FULL_48_25</name>
    <dbReference type="NCBI Taxonomy" id="1797259"/>
    <lineage>
        <taxon>Bacteria</taxon>
        <taxon>Candidatus Amesiibacteriota</taxon>
    </lineage>
</organism>
<evidence type="ECO:0000259" key="1">
    <source>
        <dbReference type="Pfam" id="PF01569"/>
    </source>
</evidence>